<feature type="domain" description="Transposase IS66 zinc-finger binding" evidence="3">
    <location>
        <begin position="120"/>
        <end position="164"/>
    </location>
</feature>
<dbReference type="InterPro" id="IPR004291">
    <property type="entry name" value="Transposase_IS66_central"/>
</dbReference>
<proteinExistence type="predicted"/>
<evidence type="ECO:0000259" key="3">
    <source>
        <dbReference type="Pfam" id="PF13005"/>
    </source>
</evidence>
<dbReference type="PANTHER" id="PTHR33678:SF1">
    <property type="entry name" value="BLL1576 PROTEIN"/>
    <property type="match status" value="1"/>
</dbReference>
<gene>
    <name evidence="5" type="ORF">GMJLKIPL_5594</name>
</gene>
<dbReference type="Pfam" id="PF13005">
    <property type="entry name" value="zf-IS66"/>
    <property type="match status" value="1"/>
</dbReference>
<dbReference type="InterPro" id="IPR024463">
    <property type="entry name" value="Transposase_TnpC_homeodom"/>
</dbReference>
<dbReference type="InterPro" id="IPR052344">
    <property type="entry name" value="Transposase-related"/>
</dbReference>
<keyword evidence="6" id="KW-1185">Reference proteome</keyword>
<protein>
    <submittedName>
        <fullName evidence="5">IS66 family transposase ISAzs18</fullName>
    </submittedName>
</protein>
<evidence type="ECO:0000259" key="2">
    <source>
        <dbReference type="Pfam" id="PF03050"/>
    </source>
</evidence>
<sequence>MSLATAQLPSDPDALRAFATALQAELYAKTLHVEKLKAQLATLRRARFGQSSEKLDRQIDLLELIIGDLEEAEAASEARQGAAAEMPGTVTAPTKPQRMGNRRPLPDHLPREIITHAGVCACPACGSGRLRKIGDDEREVLEYVPSHFKVVVHVRPKLSCRDCEAITQPPMPSLPIERGRPGQGLIAHVLVSKYCDHLPLNRQSGIYAREGVDLDRSTLADWVGRAARLAAPVAERIGDYARAGPAIHADDTPIPVQDPGRGRTRSGRLWVVVRDEGPWGSPNPPAAFYRYSPDRKGEHAQALLAPASGFLHADAYAGFDKLYEPDPITGRPRLEPVACWAHARRELFDEHARTKSDTSNYRLSRPVRIAPSAVTA</sequence>
<evidence type="ECO:0000313" key="6">
    <source>
        <dbReference type="Proteomes" id="UP001055153"/>
    </source>
</evidence>
<organism evidence="5 6">
    <name type="scientific">Methylobacterium isbiliense</name>
    <dbReference type="NCBI Taxonomy" id="315478"/>
    <lineage>
        <taxon>Bacteria</taxon>
        <taxon>Pseudomonadati</taxon>
        <taxon>Pseudomonadota</taxon>
        <taxon>Alphaproteobacteria</taxon>
        <taxon>Hyphomicrobiales</taxon>
        <taxon>Methylobacteriaceae</taxon>
        <taxon>Methylobacterium</taxon>
    </lineage>
</organism>
<comment type="caution">
    <text evidence="5">The sequence shown here is derived from an EMBL/GenBank/DDBJ whole genome shotgun (WGS) entry which is preliminary data.</text>
</comment>
<evidence type="ECO:0000313" key="5">
    <source>
        <dbReference type="EMBL" id="GJE03637.1"/>
    </source>
</evidence>
<dbReference type="Proteomes" id="UP001055153">
    <property type="component" value="Unassembled WGS sequence"/>
</dbReference>
<feature type="domain" description="Transposase TnpC homeodomain" evidence="4">
    <location>
        <begin position="36"/>
        <end position="114"/>
    </location>
</feature>
<dbReference type="InterPro" id="IPR024474">
    <property type="entry name" value="Znf_dom_IS66"/>
</dbReference>
<feature type="domain" description="Transposase IS66 central" evidence="2">
    <location>
        <begin position="179"/>
        <end position="363"/>
    </location>
</feature>
<evidence type="ECO:0000256" key="1">
    <source>
        <dbReference type="SAM" id="MobiDB-lite"/>
    </source>
</evidence>
<reference evidence="5" key="1">
    <citation type="journal article" date="2021" name="Front. Microbiol.">
        <title>Comprehensive Comparative Genomics and Phenotyping of Methylobacterium Species.</title>
        <authorList>
            <person name="Alessa O."/>
            <person name="Ogura Y."/>
            <person name="Fujitani Y."/>
            <person name="Takami H."/>
            <person name="Hayashi T."/>
            <person name="Sahin N."/>
            <person name="Tani A."/>
        </authorList>
    </citation>
    <scope>NUCLEOTIDE SEQUENCE</scope>
    <source>
        <strain evidence="5">DSM 17168</strain>
    </source>
</reference>
<dbReference type="RefSeq" id="WP_283206048.1">
    <property type="nucleotide sequence ID" value="NZ_BPQQ01000086.1"/>
</dbReference>
<dbReference type="NCBIfam" id="NF033517">
    <property type="entry name" value="transpos_IS66"/>
    <property type="match status" value="1"/>
</dbReference>
<dbReference type="Pfam" id="PF13007">
    <property type="entry name" value="LZ_Tnp_IS66"/>
    <property type="match status" value="1"/>
</dbReference>
<dbReference type="EMBL" id="BPQQ01000086">
    <property type="protein sequence ID" value="GJE03637.1"/>
    <property type="molecule type" value="Genomic_DNA"/>
</dbReference>
<dbReference type="PANTHER" id="PTHR33678">
    <property type="entry name" value="BLL1576 PROTEIN"/>
    <property type="match status" value="1"/>
</dbReference>
<reference evidence="5" key="2">
    <citation type="submission" date="2021-08" db="EMBL/GenBank/DDBJ databases">
        <authorList>
            <person name="Tani A."/>
            <person name="Ola A."/>
            <person name="Ogura Y."/>
            <person name="Katsura K."/>
            <person name="Hayashi T."/>
        </authorList>
    </citation>
    <scope>NUCLEOTIDE SEQUENCE</scope>
    <source>
        <strain evidence="5">DSM 17168</strain>
    </source>
</reference>
<accession>A0ABQ4SKF4</accession>
<name>A0ABQ4SKF4_9HYPH</name>
<feature type="compositionally biased region" description="Low complexity" evidence="1">
    <location>
        <begin position="76"/>
        <end position="85"/>
    </location>
</feature>
<evidence type="ECO:0000259" key="4">
    <source>
        <dbReference type="Pfam" id="PF13007"/>
    </source>
</evidence>
<feature type="region of interest" description="Disordered" evidence="1">
    <location>
        <begin position="76"/>
        <end position="106"/>
    </location>
</feature>
<dbReference type="Pfam" id="PF03050">
    <property type="entry name" value="DDE_Tnp_IS66"/>
    <property type="match status" value="1"/>
</dbReference>